<protein>
    <submittedName>
        <fullName evidence="2">Uncharacterized protein</fullName>
    </submittedName>
</protein>
<accession>A0A914R0S6</accession>
<dbReference type="Proteomes" id="UP000887578">
    <property type="component" value="Unplaced"/>
</dbReference>
<reference evidence="2" key="1">
    <citation type="submission" date="2022-11" db="UniProtKB">
        <authorList>
            <consortium name="WormBaseParasite"/>
        </authorList>
    </citation>
    <scope>IDENTIFICATION</scope>
</reference>
<sequence length="172" mass="19629">MRCVYDSKPSETKPKVKCAQVGQCITGKASDKNGTKNHPTVECSECVEFFCGDDERLMNGRGCLEDFERICTNVPANDMQKIKANRKDYFSYGENYMMASCSYHNNCYEMYRYGMSMPDKFEMLNKWLTKPDKICKYEPLPKSEPSKQDGGGANGIKLSGMFIFGFILLYLL</sequence>
<keyword evidence="1" id="KW-1185">Reference proteome</keyword>
<evidence type="ECO:0000313" key="2">
    <source>
        <dbReference type="WBParaSite" id="PDA_v2.g4969.t1"/>
    </source>
</evidence>
<evidence type="ECO:0000313" key="1">
    <source>
        <dbReference type="Proteomes" id="UP000887578"/>
    </source>
</evidence>
<proteinExistence type="predicted"/>
<dbReference type="AlphaFoldDB" id="A0A914R0S6"/>
<dbReference type="WBParaSite" id="PDA_v2.g4969.t1">
    <property type="protein sequence ID" value="PDA_v2.g4969.t1"/>
    <property type="gene ID" value="PDA_v2.g4969"/>
</dbReference>
<organism evidence="1 2">
    <name type="scientific">Panagrolaimus davidi</name>
    <dbReference type="NCBI Taxonomy" id="227884"/>
    <lineage>
        <taxon>Eukaryota</taxon>
        <taxon>Metazoa</taxon>
        <taxon>Ecdysozoa</taxon>
        <taxon>Nematoda</taxon>
        <taxon>Chromadorea</taxon>
        <taxon>Rhabditida</taxon>
        <taxon>Tylenchina</taxon>
        <taxon>Panagrolaimomorpha</taxon>
        <taxon>Panagrolaimoidea</taxon>
        <taxon>Panagrolaimidae</taxon>
        <taxon>Panagrolaimus</taxon>
    </lineage>
</organism>
<name>A0A914R0S6_9BILA</name>